<keyword evidence="1" id="KW-0560">Oxidoreductase</keyword>
<name>A0A4P6JJ78_KTERU</name>
<dbReference type="InterPro" id="IPR011008">
    <property type="entry name" value="Dimeric_a/b-barrel"/>
</dbReference>
<evidence type="ECO:0000313" key="1">
    <source>
        <dbReference type="EMBL" id="QBD74972.1"/>
    </source>
</evidence>
<organism evidence="1 2">
    <name type="scientific">Ktedonosporobacter rubrisoli</name>
    <dbReference type="NCBI Taxonomy" id="2509675"/>
    <lineage>
        <taxon>Bacteria</taxon>
        <taxon>Bacillati</taxon>
        <taxon>Chloroflexota</taxon>
        <taxon>Ktedonobacteria</taxon>
        <taxon>Ktedonobacterales</taxon>
        <taxon>Ktedonosporobacteraceae</taxon>
        <taxon>Ktedonosporobacter</taxon>
    </lineage>
</organism>
<dbReference type="OrthoDB" id="165208at2"/>
<dbReference type="Proteomes" id="UP000290365">
    <property type="component" value="Chromosome"/>
</dbReference>
<dbReference type="GO" id="GO:0004497">
    <property type="term" value="F:monooxygenase activity"/>
    <property type="evidence" value="ECO:0007669"/>
    <property type="project" value="UniProtKB-KW"/>
</dbReference>
<accession>A0A4P6JJ78</accession>
<dbReference type="RefSeq" id="WP_129885571.1">
    <property type="nucleotide sequence ID" value="NZ_CP035758.1"/>
</dbReference>
<keyword evidence="1" id="KW-0503">Monooxygenase</keyword>
<reference evidence="1 2" key="1">
    <citation type="submission" date="2019-01" db="EMBL/GenBank/DDBJ databases">
        <title>Ktedonosporobacter rubrisoli SCAWS-G2.</title>
        <authorList>
            <person name="Huang Y."/>
            <person name="Yan B."/>
        </authorList>
    </citation>
    <scope>NUCLEOTIDE SEQUENCE [LARGE SCALE GENOMIC DNA]</scope>
    <source>
        <strain evidence="1 2">SCAWS-G2</strain>
    </source>
</reference>
<evidence type="ECO:0000313" key="2">
    <source>
        <dbReference type="Proteomes" id="UP000290365"/>
    </source>
</evidence>
<keyword evidence="2" id="KW-1185">Reference proteome</keyword>
<dbReference type="EMBL" id="CP035758">
    <property type="protein sequence ID" value="QBD74972.1"/>
    <property type="molecule type" value="Genomic_DNA"/>
</dbReference>
<dbReference type="SUPFAM" id="SSF54909">
    <property type="entry name" value="Dimeric alpha+beta barrel"/>
    <property type="match status" value="1"/>
</dbReference>
<protein>
    <submittedName>
        <fullName evidence="1">Antibiotic biosynthesis monooxygenase</fullName>
    </submittedName>
</protein>
<dbReference type="KEGG" id="kbs:EPA93_02775"/>
<dbReference type="AlphaFoldDB" id="A0A4P6JJ78"/>
<gene>
    <name evidence="1" type="ORF">EPA93_02775</name>
</gene>
<sequence length="101" mass="11495">MIARLWKGWTTLENADAYESLLRETVLPGLQHINGYRGGYIMRQDGNEEVEFAVLNLFESLEAVKTFAGPDYTVPVFEPEARRLLAKVEPIARHYEVKSAP</sequence>
<proteinExistence type="predicted"/>